<dbReference type="SUPFAM" id="SSF81321">
    <property type="entry name" value="Family A G protein-coupled receptor-like"/>
    <property type="match status" value="1"/>
</dbReference>
<evidence type="ECO:0000256" key="3">
    <source>
        <dbReference type="ARBA" id="ARBA00022989"/>
    </source>
</evidence>
<evidence type="ECO:0000256" key="4">
    <source>
        <dbReference type="ARBA" id="ARBA00023136"/>
    </source>
</evidence>
<dbReference type="Gene3D" id="1.20.1070.10">
    <property type="entry name" value="Rhodopsin 7-helix transmembrane proteins"/>
    <property type="match status" value="1"/>
</dbReference>
<organism evidence="6 7">
    <name type="scientific">Elysia crispata</name>
    <name type="common">lettuce slug</name>
    <dbReference type="NCBI Taxonomy" id="231223"/>
    <lineage>
        <taxon>Eukaryota</taxon>
        <taxon>Metazoa</taxon>
        <taxon>Spiralia</taxon>
        <taxon>Lophotrochozoa</taxon>
        <taxon>Mollusca</taxon>
        <taxon>Gastropoda</taxon>
        <taxon>Heterobranchia</taxon>
        <taxon>Euthyneura</taxon>
        <taxon>Panpulmonata</taxon>
        <taxon>Sacoglossa</taxon>
        <taxon>Placobranchoidea</taxon>
        <taxon>Plakobranchidae</taxon>
        <taxon>Elysia</taxon>
    </lineage>
</organism>
<proteinExistence type="predicted"/>
<sequence length="263" mass="29264">MVDVVDTTLAPGNLPVTNSTSSSQILSDDLLLQMNQGISVLMSFFILLGIFSNITNIVVFWRMGFSAISNINLAALSVTDLMTLIFLTVVLCGNNGFFTLETFVSAKDMSLLIAPLFYTSLAFSSWITAIINMERCCCIMLPMKVRKSLFIYLCHEKLLGIVATIVAPPEGEAAIYPQDYCHFACWNGSVSDSPNVVTYFVASILPSFHIRDPVYGNAAMLTLYLSYLLQSVSASVNLFVYMYMMTQYRNTFLKIFLPTRTAR</sequence>
<dbReference type="PRINTS" id="PR00237">
    <property type="entry name" value="GPCRRHODOPSN"/>
</dbReference>
<keyword evidence="7" id="KW-1185">Reference proteome</keyword>
<keyword evidence="3 5" id="KW-1133">Transmembrane helix</keyword>
<dbReference type="Proteomes" id="UP001283361">
    <property type="component" value="Unassembled WGS sequence"/>
</dbReference>
<evidence type="ECO:0008006" key="8">
    <source>
        <dbReference type="Google" id="ProtNLM"/>
    </source>
</evidence>
<dbReference type="GO" id="GO:0016020">
    <property type="term" value="C:membrane"/>
    <property type="evidence" value="ECO:0007669"/>
    <property type="project" value="UniProtKB-SubCell"/>
</dbReference>
<name>A0AAE1ALK9_9GAST</name>
<comment type="subcellular location">
    <subcellularLocation>
        <location evidence="1">Membrane</location>
    </subcellularLocation>
</comment>
<feature type="transmembrane region" description="Helical" evidence="5">
    <location>
        <begin position="73"/>
        <end position="97"/>
    </location>
</feature>
<dbReference type="InterPro" id="IPR000276">
    <property type="entry name" value="GPCR_Rhodpsn"/>
</dbReference>
<feature type="transmembrane region" description="Helical" evidence="5">
    <location>
        <begin position="38"/>
        <end position="61"/>
    </location>
</feature>
<evidence type="ECO:0000256" key="5">
    <source>
        <dbReference type="SAM" id="Phobius"/>
    </source>
</evidence>
<feature type="transmembrane region" description="Helical" evidence="5">
    <location>
        <begin position="149"/>
        <end position="167"/>
    </location>
</feature>
<comment type="caution">
    <text evidence="6">The sequence shown here is derived from an EMBL/GenBank/DDBJ whole genome shotgun (WGS) entry which is preliminary data.</text>
</comment>
<feature type="transmembrane region" description="Helical" evidence="5">
    <location>
        <begin position="109"/>
        <end position="129"/>
    </location>
</feature>
<dbReference type="EMBL" id="JAWDGP010001711">
    <property type="protein sequence ID" value="KAK3788952.1"/>
    <property type="molecule type" value="Genomic_DNA"/>
</dbReference>
<keyword evidence="4 5" id="KW-0472">Membrane</keyword>
<protein>
    <recommendedName>
        <fullName evidence="8">G-protein coupled receptors family 1 profile domain-containing protein</fullName>
    </recommendedName>
</protein>
<keyword evidence="2 5" id="KW-0812">Transmembrane</keyword>
<evidence type="ECO:0000256" key="2">
    <source>
        <dbReference type="ARBA" id="ARBA00022692"/>
    </source>
</evidence>
<evidence type="ECO:0000256" key="1">
    <source>
        <dbReference type="ARBA" id="ARBA00004370"/>
    </source>
</evidence>
<feature type="transmembrane region" description="Helical" evidence="5">
    <location>
        <begin position="224"/>
        <end position="244"/>
    </location>
</feature>
<dbReference type="AlphaFoldDB" id="A0AAE1ALK9"/>
<reference evidence="6" key="1">
    <citation type="journal article" date="2023" name="G3 (Bethesda)">
        <title>A reference genome for the long-term kleptoplast-retaining sea slug Elysia crispata morphotype clarki.</title>
        <authorList>
            <person name="Eastman K.E."/>
            <person name="Pendleton A.L."/>
            <person name="Shaikh M.A."/>
            <person name="Suttiyut T."/>
            <person name="Ogas R."/>
            <person name="Tomko P."/>
            <person name="Gavelis G."/>
            <person name="Widhalm J.R."/>
            <person name="Wisecaver J.H."/>
        </authorList>
    </citation>
    <scope>NUCLEOTIDE SEQUENCE</scope>
    <source>
        <strain evidence="6">ECLA1</strain>
    </source>
</reference>
<gene>
    <name evidence="6" type="ORF">RRG08_010201</name>
</gene>
<dbReference type="GO" id="GO:0004930">
    <property type="term" value="F:G protein-coupled receptor activity"/>
    <property type="evidence" value="ECO:0007669"/>
    <property type="project" value="InterPro"/>
</dbReference>
<accession>A0AAE1ALK9</accession>
<evidence type="ECO:0000313" key="7">
    <source>
        <dbReference type="Proteomes" id="UP001283361"/>
    </source>
</evidence>
<evidence type="ECO:0000313" key="6">
    <source>
        <dbReference type="EMBL" id="KAK3788952.1"/>
    </source>
</evidence>